<reference evidence="2" key="1">
    <citation type="submission" date="2020-06" db="EMBL/GenBank/DDBJ databases">
        <authorList>
            <person name="Li T."/>
            <person name="Hu X."/>
            <person name="Zhang T."/>
            <person name="Song X."/>
            <person name="Zhang H."/>
            <person name="Dai N."/>
            <person name="Sheng W."/>
            <person name="Hou X."/>
            <person name="Wei L."/>
        </authorList>
    </citation>
    <scope>NUCLEOTIDE SEQUENCE</scope>
    <source>
        <strain evidence="2">G02</strain>
        <tissue evidence="2">Leaf</tissue>
    </source>
</reference>
<evidence type="ECO:0000313" key="2">
    <source>
        <dbReference type="EMBL" id="KAL0340369.1"/>
    </source>
</evidence>
<name>A0AAW2N9Z4_SESRA</name>
<evidence type="ECO:0000256" key="1">
    <source>
        <dbReference type="SAM" id="Phobius"/>
    </source>
</evidence>
<comment type="caution">
    <text evidence="2">The sequence shown here is derived from an EMBL/GenBank/DDBJ whole genome shotgun (WGS) entry which is preliminary data.</text>
</comment>
<dbReference type="EMBL" id="JACGWJ010000020">
    <property type="protein sequence ID" value="KAL0340369.1"/>
    <property type="molecule type" value="Genomic_DNA"/>
</dbReference>
<keyword evidence="1" id="KW-0812">Transmembrane</keyword>
<keyword evidence="1" id="KW-0472">Membrane</keyword>
<proteinExistence type="predicted"/>
<gene>
    <name evidence="2" type="ORF">Sradi_4553700</name>
</gene>
<feature type="transmembrane region" description="Helical" evidence="1">
    <location>
        <begin position="93"/>
        <end position="112"/>
    </location>
</feature>
<keyword evidence="1" id="KW-1133">Transmembrane helix</keyword>
<accession>A0AAW2N9Z4</accession>
<reference evidence="2" key="2">
    <citation type="journal article" date="2024" name="Plant">
        <title>Genomic evolution and insights into agronomic trait innovations of Sesamum species.</title>
        <authorList>
            <person name="Miao H."/>
            <person name="Wang L."/>
            <person name="Qu L."/>
            <person name="Liu H."/>
            <person name="Sun Y."/>
            <person name="Le M."/>
            <person name="Wang Q."/>
            <person name="Wei S."/>
            <person name="Zheng Y."/>
            <person name="Lin W."/>
            <person name="Duan Y."/>
            <person name="Cao H."/>
            <person name="Xiong S."/>
            <person name="Wang X."/>
            <person name="Wei L."/>
            <person name="Li C."/>
            <person name="Ma Q."/>
            <person name="Ju M."/>
            <person name="Zhao R."/>
            <person name="Li G."/>
            <person name="Mu C."/>
            <person name="Tian Q."/>
            <person name="Mei H."/>
            <person name="Zhang T."/>
            <person name="Gao T."/>
            <person name="Zhang H."/>
        </authorList>
    </citation>
    <scope>NUCLEOTIDE SEQUENCE</scope>
    <source>
        <strain evidence="2">G02</strain>
    </source>
</reference>
<dbReference type="AlphaFoldDB" id="A0AAW2N9Z4"/>
<organism evidence="2">
    <name type="scientific">Sesamum radiatum</name>
    <name type="common">Black benniseed</name>
    <dbReference type="NCBI Taxonomy" id="300843"/>
    <lineage>
        <taxon>Eukaryota</taxon>
        <taxon>Viridiplantae</taxon>
        <taxon>Streptophyta</taxon>
        <taxon>Embryophyta</taxon>
        <taxon>Tracheophyta</taxon>
        <taxon>Spermatophyta</taxon>
        <taxon>Magnoliopsida</taxon>
        <taxon>eudicotyledons</taxon>
        <taxon>Gunneridae</taxon>
        <taxon>Pentapetalae</taxon>
        <taxon>asterids</taxon>
        <taxon>lamiids</taxon>
        <taxon>Lamiales</taxon>
        <taxon>Pedaliaceae</taxon>
        <taxon>Sesamum</taxon>
    </lineage>
</organism>
<sequence length="113" mass="12333">MPLLEPKGFQTPIGPPNVLTLPIEDQKLYRWSYGPNLGSVDGLVVQCGLGHRGDGVGIVGEWGGAGGRNRQERPQWAPEREAFQWMKERMSCILMQLGVSIVTICVGITGTLD</sequence>
<protein>
    <submittedName>
        <fullName evidence="2">Uncharacterized protein</fullName>
    </submittedName>
</protein>